<dbReference type="EMBL" id="JACOOL010000015">
    <property type="protein sequence ID" value="MBC5638408.1"/>
    <property type="molecule type" value="Genomic_DNA"/>
</dbReference>
<sequence>MAIVYTCRHCGLKLGEIKEQVVDTTVLGWNKLTDEEKREMIQYKENGDVQIHAICENCQESLGHHPEYHELDYFIQ</sequence>
<dbReference type="GO" id="GO:0010468">
    <property type="term" value="P:regulation of gene expression"/>
    <property type="evidence" value="ECO:0007669"/>
    <property type="project" value="InterPro"/>
</dbReference>
<name>A0A923RKR0_9BACI</name>
<dbReference type="RefSeq" id="WP_186871115.1">
    <property type="nucleotide sequence ID" value="NZ_JACOOL010000015.1"/>
</dbReference>
<reference evidence="1" key="1">
    <citation type="submission" date="2020-08" db="EMBL/GenBank/DDBJ databases">
        <title>Genome public.</title>
        <authorList>
            <person name="Liu C."/>
            <person name="Sun Q."/>
        </authorList>
    </citation>
    <scope>NUCLEOTIDE SEQUENCE</scope>
    <source>
        <strain evidence="1">BX22</strain>
    </source>
</reference>
<dbReference type="Proteomes" id="UP000637359">
    <property type="component" value="Unassembled WGS sequence"/>
</dbReference>
<comment type="caution">
    <text evidence="1">The sequence shown here is derived from an EMBL/GenBank/DDBJ whole genome shotgun (WGS) entry which is preliminary data.</text>
</comment>
<keyword evidence="2" id="KW-1185">Reference proteome</keyword>
<evidence type="ECO:0000313" key="2">
    <source>
        <dbReference type="Proteomes" id="UP000637359"/>
    </source>
</evidence>
<dbReference type="AlphaFoldDB" id="A0A923RKR0"/>
<evidence type="ECO:0000313" key="1">
    <source>
        <dbReference type="EMBL" id="MBC5638408.1"/>
    </source>
</evidence>
<dbReference type="Pfam" id="PF10955">
    <property type="entry name" value="Fin"/>
    <property type="match status" value="1"/>
</dbReference>
<accession>A0A923RKR0</accession>
<gene>
    <name evidence="1" type="ORF">H8S33_16645</name>
</gene>
<organism evidence="1 2">
    <name type="scientific">Ornithinibacillus hominis</name>
    <dbReference type="NCBI Taxonomy" id="2763055"/>
    <lineage>
        <taxon>Bacteria</taxon>
        <taxon>Bacillati</taxon>
        <taxon>Bacillota</taxon>
        <taxon>Bacilli</taxon>
        <taxon>Bacillales</taxon>
        <taxon>Bacillaceae</taxon>
        <taxon>Ornithinibacillus</taxon>
    </lineage>
</organism>
<proteinExistence type="predicted"/>
<dbReference type="InterPro" id="IPR020115">
    <property type="entry name" value="Fin"/>
</dbReference>
<protein>
    <submittedName>
        <fullName evidence="1">Anti-sigma-F factor Fin family protein</fullName>
    </submittedName>
</protein>